<dbReference type="Gene3D" id="3.30.110.40">
    <property type="entry name" value="TusA-like domain"/>
    <property type="match status" value="1"/>
</dbReference>
<dbReference type="Proteomes" id="UP001331561">
    <property type="component" value="Unassembled WGS sequence"/>
</dbReference>
<dbReference type="PROSITE" id="PS01148">
    <property type="entry name" value="UPF0033"/>
    <property type="match status" value="1"/>
</dbReference>
<dbReference type="PANTHER" id="PTHR33279">
    <property type="entry name" value="SULFUR CARRIER PROTEIN YEDF-RELATED"/>
    <property type="match status" value="1"/>
</dbReference>
<reference evidence="3 4" key="1">
    <citation type="submission" date="2024-01" db="EMBL/GenBank/DDBJ databases">
        <title>Uliginosibacterium soil sp. nov.</title>
        <authorList>
            <person name="Lv Y."/>
        </authorList>
    </citation>
    <scope>NUCLEOTIDE SEQUENCE [LARGE SCALE GENOMIC DNA]</scope>
    <source>
        <strain evidence="3 4">H3</strain>
    </source>
</reference>
<evidence type="ECO:0000256" key="1">
    <source>
        <dbReference type="ARBA" id="ARBA00008984"/>
    </source>
</evidence>
<organism evidence="3 4">
    <name type="scientific">Uliginosibacterium silvisoli</name>
    <dbReference type="NCBI Taxonomy" id="3114758"/>
    <lineage>
        <taxon>Bacteria</taxon>
        <taxon>Pseudomonadati</taxon>
        <taxon>Pseudomonadota</taxon>
        <taxon>Betaproteobacteria</taxon>
        <taxon>Rhodocyclales</taxon>
        <taxon>Zoogloeaceae</taxon>
        <taxon>Uliginosibacterium</taxon>
    </lineage>
</organism>
<keyword evidence="4" id="KW-1185">Reference proteome</keyword>
<gene>
    <name evidence="3" type="ORF">VVD49_11320</name>
</gene>
<comment type="similarity">
    <text evidence="1">Belongs to the sulfur carrier protein TusA family.</text>
</comment>
<dbReference type="SUPFAM" id="SSF64307">
    <property type="entry name" value="SirA-like"/>
    <property type="match status" value="1"/>
</dbReference>
<dbReference type="CDD" id="cd00291">
    <property type="entry name" value="SirA_YedF_YeeD"/>
    <property type="match status" value="1"/>
</dbReference>
<proteinExistence type="inferred from homology"/>
<dbReference type="Pfam" id="PF01206">
    <property type="entry name" value="TusA"/>
    <property type="match status" value="1"/>
</dbReference>
<evidence type="ECO:0000313" key="3">
    <source>
        <dbReference type="EMBL" id="MEC5386316.1"/>
    </source>
</evidence>
<dbReference type="EMBL" id="JAYXHS010000002">
    <property type="protein sequence ID" value="MEC5386316.1"/>
    <property type="molecule type" value="Genomic_DNA"/>
</dbReference>
<evidence type="ECO:0000313" key="4">
    <source>
        <dbReference type="Proteomes" id="UP001331561"/>
    </source>
</evidence>
<dbReference type="InterPro" id="IPR036868">
    <property type="entry name" value="TusA-like_sf"/>
</dbReference>
<evidence type="ECO:0000259" key="2">
    <source>
        <dbReference type="PROSITE" id="PS01148"/>
    </source>
</evidence>
<feature type="domain" description="UPF0033" evidence="2">
    <location>
        <begin position="6"/>
        <end position="30"/>
    </location>
</feature>
<comment type="caution">
    <text evidence="3">The sequence shown here is derived from an EMBL/GenBank/DDBJ whole genome shotgun (WGS) entry which is preliminary data.</text>
</comment>
<protein>
    <submittedName>
        <fullName evidence="3">Sulfurtransferase TusA family protein</fullName>
    </submittedName>
</protein>
<sequence>MNDLELDVRGLKCPLPILRTKKALADMTTGMVLRVVATDPGTVKDFAAFARQTGHELLSTGEQSPDGVAGEFVFLIRRK</sequence>
<dbReference type="PANTHER" id="PTHR33279:SF6">
    <property type="entry name" value="SULFUR CARRIER PROTEIN YEDF-RELATED"/>
    <property type="match status" value="1"/>
</dbReference>
<dbReference type="InterPro" id="IPR001455">
    <property type="entry name" value="TusA-like"/>
</dbReference>
<name>A0ABU6K437_9RHOO</name>
<accession>A0ABU6K437</accession>